<name>A0A0U1MV35_STAAU</name>
<keyword evidence="1" id="KW-0812">Transmembrane</keyword>
<organism evidence="2 3">
    <name type="scientific">Staphylococcus aureus</name>
    <dbReference type="NCBI Taxonomy" id="1280"/>
    <lineage>
        <taxon>Bacteria</taxon>
        <taxon>Bacillati</taxon>
        <taxon>Bacillota</taxon>
        <taxon>Bacilli</taxon>
        <taxon>Bacillales</taxon>
        <taxon>Staphylococcaceae</taxon>
        <taxon>Staphylococcus</taxon>
    </lineage>
</organism>
<feature type="transmembrane region" description="Helical" evidence="1">
    <location>
        <begin position="21"/>
        <end position="38"/>
    </location>
</feature>
<proteinExistence type="predicted"/>
<evidence type="ECO:0000313" key="3">
    <source>
        <dbReference type="Proteomes" id="UP000039437"/>
    </source>
</evidence>
<protein>
    <submittedName>
        <fullName evidence="2">Uncharacterized protein</fullName>
    </submittedName>
</protein>
<reference evidence="2 3" key="1">
    <citation type="submission" date="2015-04" db="EMBL/GenBank/DDBJ databases">
        <authorList>
            <person name="Syromyatnikov M.Y."/>
            <person name="Popov V.N."/>
        </authorList>
    </citation>
    <scope>NUCLEOTIDE SEQUENCE [LARGE SCALE GENOMIC DNA]</scope>
    <source>
        <strain evidence="2 3">AH1</strain>
    </source>
</reference>
<evidence type="ECO:0000256" key="1">
    <source>
        <dbReference type="SAM" id="Phobius"/>
    </source>
</evidence>
<dbReference type="AlphaFoldDB" id="A0A0U1MV35"/>
<dbReference type="EMBL" id="CVOQ01000036">
    <property type="protein sequence ID" value="CRI18684.1"/>
    <property type="molecule type" value="Genomic_DNA"/>
</dbReference>
<keyword evidence="1" id="KW-1133">Transmembrane helix</keyword>
<gene>
    <name evidence="2" type="ORF">BN1321_410070</name>
</gene>
<sequence>MIILNMKILSKNQIYNKNTPLKVRSFNPTFGVYIIFIIF</sequence>
<keyword evidence="1" id="KW-0472">Membrane</keyword>
<dbReference type="Proteomes" id="UP000039437">
    <property type="component" value="Unassembled WGS sequence"/>
</dbReference>
<accession>A0A0U1MV35</accession>
<evidence type="ECO:0000313" key="2">
    <source>
        <dbReference type="EMBL" id="CRI18684.1"/>
    </source>
</evidence>